<dbReference type="Gene3D" id="3.50.30.30">
    <property type="match status" value="1"/>
</dbReference>
<gene>
    <name evidence="2" type="primary">ywaD_1</name>
    <name evidence="2" type="ORF">LuPra_01172</name>
</gene>
<dbReference type="GO" id="GO:0006508">
    <property type="term" value="P:proteolysis"/>
    <property type="evidence" value="ECO:0007669"/>
    <property type="project" value="InterPro"/>
</dbReference>
<dbReference type="SUPFAM" id="SSF53187">
    <property type="entry name" value="Zn-dependent exopeptidases"/>
    <property type="match status" value="1"/>
</dbReference>
<dbReference type="EC" id="3.4.11.6" evidence="2"/>
<dbReference type="PANTHER" id="PTHR12147:SF26">
    <property type="entry name" value="PEPTIDASE M28 DOMAIN-CONTAINING PROTEIN"/>
    <property type="match status" value="1"/>
</dbReference>
<name>A0A143PJM8_LUTPR</name>
<evidence type="ECO:0000313" key="3">
    <source>
        <dbReference type="Proteomes" id="UP000076079"/>
    </source>
</evidence>
<accession>A0A143PJM8</accession>
<keyword evidence="3" id="KW-1185">Reference proteome</keyword>
<dbReference type="RefSeq" id="WP_110169866.1">
    <property type="nucleotide sequence ID" value="NZ_CP015136.1"/>
</dbReference>
<dbReference type="PROSITE" id="PS00018">
    <property type="entry name" value="EF_HAND_1"/>
    <property type="match status" value="1"/>
</dbReference>
<dbReference type="Proteomes" id="UP000076079">
    <property type="component" value="Chromosome"/>
</dbReference>
<dbReference type="InterPro" id="IPR007484">
    <property type="entry name" value="Peptidase_M28"/>
</dbReference>
<keyword evidence="2" id="KW-0031">Aminopeptidase</keyword>
<dbReference type="InterPro" id="IPR045175">
    <property type="entry name" value="M28_fam"/>
</dbReference>
<dbReference type="PANTHER" id="PTHR12147">
    <property type="entry name" value="METALLOPEPTIDASE M28 FAMILY MEMBER"/>
    <property type="match status" value="1"/>
</dbReference>
<organism evidence="2 3">
    <name type="scientific">Luteitalea pratensis</name>
    <dbReference type="NCBI Taxonomy" id="1855912"/>
    <lineage>
        <taxon>Bacteria</taxon>
        <taxon>Pseudomonadati</taxon>
        <taxon>Acidobacteriota</taxon>
        <taxon>Vicinamibacteria</taxon>
        <taxon>Vicinamibacterales</taxon>
        <taxon>Vicinamibacteraceae</taxon>
        <taxon>Luteitalea</taxon>
    </lineage>
</organism>
<dbReference type="GO" id="GO:0004177">
    <property type="term" value="F:aminopeptidase activity"/>
    <property type="evidence" value="ECO:0007669"/>
    <property type="project" value="UniProtKB-KW"/>
</dbReference>
<dbReference type="EMBL" id="CP015136">
    <property type="protein sequence ID" value="AMY07984.1"/>
    <property type="molecule type" value="Genomic_DNA"/>
</dbReference>
<feature type="domain" description="Peptidase M28" evidence="1">
    <location>
        <begin position="205"/>
        <end position="392"/>
    </location>
</feature>
<reference evidence="3" key="2">
    <citation type="submission" date="2016-04" db="EMBL/GenBank/DDBJ databases">
        <title>First Complete Genome Sequence of a Subdivision 6 Acidobacterium.</title>
        <authorList>
            <person name="Huang S."/>
            <person name="Vieira S."/>
            <person name="Bunk B."/>
            <person name="Riedel T."/>
            <person name="Sproeer C."/>
            <person name="Overmann J."/>
        </authorList>
    </citation>
    <scope>NUCLEOTIDE SEQUENCE [LARGE SCALE GENOMIC DNA]</scope>
    <source>
        <strain evidence="3">DSM 100886 HEG_-6_39</strain>
    </source>
</reference>
<dbReference type="Gene3D" id="3.40.630.10">
    <property type="entry name" value="Zn peptidases"/>
    <property type="match status" value="1"/>
</dbReference>
<dbReference type="STRING" id="1855912.LuPra_01172"/>
<dbReference type="OrthoDB" id="233977at2"/>
<sequence>MLQASPDRIAHDLDVLVRDIGVRLAGTPGERAAADHVLANARALGADAWDESFPMRARVVTEEQLEIDIDGTWRPFPCSLFSSTPGTDGEWRSAELTTLTPTDYQRDDLGHLCGKAVIHMGCHIESRASYQRLMDAGPAFLLMVDTRYPADTPRADGMFPEYTAAIGAVPTLNVAHHDAWTWTAVRATRARCRVVGGMVPATSQNVVIDLPGTDLADDILYASAHHDTQANSPGADDNGSGVVGVMELARLLQPQPRRRTIRLISFGAEEQLSVGSAAYVRTHRDEVSRRGRCMYNLDSYGSHLGWTQLYINAHPDFEASLRPYFRTADLYYQTITAVVPYADHFPFVAAGMPGVFHYRVNCDGGRFFHHRPDDDLTRVSPEVIARDVSAVANWLEAMAESDTLPFTPAIPEAQRHDVERCWEDLFGGWK</sequence>
<proteinExistence type="predicted"/>
<dbReference type="KEGG" id="abac:LuPra_01172"/>
<dbReference type="Pfam" id="PF04389">
    <property type="entry name" value="Peptidase_M28"/>
    <property type="match status" value="1"/>
</dbReference>
<keyword evidence="2" id="KW-0378">Hydrolase</keyword>
<dbReference type="InterPro" id="IPR018247">
    <property type="entry name" value="EF_Hand_1_Ca_BS"/>
</dbReference>
<keyword evidence="2" id="KW-0645">Protease</keyword>
<dbReference type="GO" id="GO:0008235">
    <property type="term" value="F:metalloexopeptidase activity"/>
    <property type="evidence" value="ECO:0007669"/>
    <property type="project" value="InterPro"/>
</dbReference>
<evidence type="ECO:0000259" key="1">
    <source>
        <dbReference type="Pfam" id="PF04389"/>
    </source>
</evidence>
<dbReference type="AlphaFoldDB" id="A0A143PJM8"/>
<protein>
    <submittedName>
        <fullName evidence="2">Arginyl aminopeptidase</fullName>
        <ecNumber evidence="2">3.4.11.6</ecNumber>
    </submittedName>
</protein>
<evidence type="ECO:0000313" key="2">
    <source>
        <dbReference type="EMBL" id="AMY07984.1"/>
    </source>
</evidence>
<reference evidence="2 3" key="1">
    <citation type="journal article" date="2016" name="Genome Announc.">
        <title>First Complete Genome Sequence of a Subdivision 6 Acidobacterium Strain.</title>
        <authorList>
            <person name="Huang S."/>
            <person name="Vieira S."/>
            <person name="Bunk B."/>
            <person name="Riedel T."/>
            <person name="Sproer C."/>
            <person name="Overmann J."/>
        </authorList>
    </citation>
    <scope>NUCLEOTIDE SEQUENCE [LARGE SCALE GENOMIC DNA]</scope>
    <source>
        <strain evidence="3">DSM 100886 HEG_-6_39</strain>
    </source>
</reference>